<dbReference type="eggNOG" id="COG3832">
    <property type="taxonomic scope" value="Bacteria"/>
</dbReference>
<dbReference type="OrthoDB" id="581838at2"/>
<dbReference type="EMBL" id="AAMT01000028">
    <property type="protein sequence ID" value="EAQ10670.1"/>
    <property type="molecule type" value="Genomic_DNA"/>
</dbReference>
<dbReference type="RefSeq" id="WP_008329754.1">
    <property type="nucleotide sequence ID" value="NZ_CH902578.1"/>
</dbReference>
<dbReference type="HOGENOM" id="CLU_132619_2_0_5"/>
<dbReference type="CDD" id="cd08865">
    <property type="entry name" value="SRPBCC_10"/>
    <property type="match status" value="1"/>
</dbReference>
<evidence type="ECO:0008006" key="3">
    <source>
        <dbReference type="Google" id="ProtNLM"/>
    </source>
</evidence>
<comment type="caution">
    <text evidence="1">The sequence shown here is derived from an EMBL/GenBank/DDBJ whole genome shotgun (WGS) entry which is preliminary data.</text>
</comment>
<evidence type="ECO:0000313" key="1">
    <source>
        <dbReference type="EMBL" id="EAQ10670.1"/>
    </source>
</evidence>
<dbReference type="Proteomes" id="UP000002931">
    <property type="component" value="Unassembled WGS sequence"/>
</dbReference>
<gene>
    <name evidence="1" type="ORF">RB2654_06167</name>
</gene>
<dbReference type="InterPro" id="IPR023393">
    <property type="entry name" value="START-like_dom_sf"/>
</dbReference>
<organism evidence="1 2">
    <name type="scientific">Maritimibacter alkaliphilus HTCC2654</name>
    <dbReference type="NCBI Taxonomy" id="314271"/>
    <lineage>
        <taxon>Bacteria</taxon>
        <taxon>Pseudomonadati</taxon>
        <taxon>Pseudomonadota</taxon>
        <taxon>Alphaproteobacteria</taxon>
        <taxon>Rhodobacterales</taxon>
        <taxon>Roseobacteraceae</taxon>
        <taxon>Maritimibacter</taxon>
    </lineage>
</organism>
<proteinExistence type="predicted"/>
<dbReference type="Gene3D" id="3.30.530.20">
    <property type="match status" value="1"/>
</dbReference>
<sequence length="148" mass="16808">MVRPVDVSVERVIRAARAEVAGFAADMGNAPRWYRNIKSVEWRTDPSTEPGARAAFVAEFMGRRIAYTYEIREHLPGERLVMSTEEGPFPMQTIYEWSDAPKGTHMRLTNRGFPSGFKAVLMPVMALAMRRAMTQDLSQLDKVMRSRA</sequence>
<keyword evidence="2" id="KW-1185">Reference proteome</keyword>
<dbReference type="Pfam" id="PF10604">
    <property type="entry name" value="Polyketide_cyc2"/>
    <property type="match status" value="1"/>
</dbReference>
<reference evidence="1 2" key="1">
    <citation type="journal article" date="2010" name="J. Bacteriol.">
        <title>Genome sequences of Pelagibaca bermudensis HTCC2601T and Maritimibacter alkaliphilus HTCC2654T, the type strains of two marine Roseobacter genera.</title>
        <authorList>
            <person name="Thrash J.C."/>
            <person name="Cho J.C."/>
            <person name="Ferriera S."/>
            <person name="Johnson J."/>
            <person name="Vergin K.L."/>
            <person name="Giovannoni S.J."/>
        </authorList>
    </citation>
    <scope>NUCLEOTIDE SEQUENCE [LARGE SCALE GENOMIC DNA]</scope>
    <source>
        <strain evidence="1 2">HTCC2654</strain>
    </source>
</reference>
<name>A3VM40_9RHOB</name>
<protein>
    <recommendedName>
        <fullName evidence="3">ATPase</fullName>
    </recommendedName>
</protein>
<dbReference type="SUPFAM" id="SSF55961">
    <property type="entry name" value="Bet v1-like"/>
    <property type="match status" value="1"/>
</dbReference>
<dbReference type="AlphaFoldDB" id="A3VM40"/>
<dbReference type="InterPro" id="IPR019587">
    <property type="entry name" value="Polyketide_cyclase/dehydratase"/>
</dbReference>
<evidence type="ECO:0000313" key="2">
    <source>
        <dbReference type="Proteomes" id="UP000002931"/>
    </source>
</evidence>
<accession>A3VM40</accession>